<reference evidence="1 2" key="1">
    <citation type="journal article" date="1996" name="J. Bacteriol.">
        <title>Proteins responsible for lysogenic conversion caused by coliphages N15 and phi80 are highly homologous.</title>
        <authorList>
            <person name="Vostrov A.A."/>
            <person name="Vostrukhina O.A."/>
            <person name="Svarchevsky A.N."/>
            <person name="Rybchin V.N."/>
        </authorList>
    </citation>
    <scope>NUCLEOTIDE SEQUENCE [LARGE SCALE GENOMIC DNA]</scope>
</reference>
<gene>
    <name evidence="1" type="primary">gene 34</name>
</gene>
<dbReference type="GeneID" id="1261670"/>
<dbReference type="PIR" id="T13120">
    <property type="entry name" value="T13120"/>
</dbReference>
<accession>O64344</accession>
<dbReference type="EMBL" id="AF064539">
    <property type="protein sequence ID" value="AAC19076.1"/>
    <property type="molecule type" value="Genomic_DNA"/>
</dbReference>
<dbReference type="KEGG" id="vg:1261670"/>
<protein>
    <submittedName>
        <fullName evidence="1">Gp34</fullName>
    </submittedName>
</protein>
<reference evidence="1 2" key="2">
    <citation type="journal article" date="1996" name="J. Bacteriol.">
        <title>Characterization of the primary immunity region of the Escherichia coli linear plasmid prophage N15.</title>
        <authorList>
            <person name="Lobocka M.B."/>
            <person name="Svarchevsky A.N."/>
            <person name="Rybchin V.N."/>
            <person name="Yarmolinsky M.B."/>
        </authorList>
    </citation>
    <scope>NUCLEOTIDE SEQUENCE</scope>
</reference>
<proteinExistence type="predicted"/>
<organismHost>
    <name type="scientific">Escherichia coli</name>
    <dbReference type="NCBI Taxonomy" id="562"/>
</organismHost>
<dbReference type="RefSeq" id="NP_046929.1">
    <property type="nucleotide sequence ID" value="NC_001901.1"/>
</dbReference>
<evidence type="ECO:0000313" key="2">
    <source>
        <dbReference type="Proteomes" id="UP000002132"/>
    </source>
</evidence>
<evidence type="ECO:0000313" key="1">
    <source>
        <dbReference type="EMBL" id="AAC19076.1"/>
    </source>
</evidence>
<keyword evidence="2" id="KW-1185">Reference proteome</keyword>
<dbReference type="Proteomes" id="UP000002132">
    <property type="component" value="Segment"/>
</dbReference>
<sequence length="109" mass="12556">MAHDLQKMMDGELVRLQLEIKKEQERRLAEKMIPVFGVWQSPINQYEFADPEQAISCAAGLLDKVLREVKDDLSKEGGLQGWNGNLLRIYVQHVNESDFAVLQPYLKDK</sequence>
<organism evidence="1 2">
    <name type="scientific">Escherichia phage N15</name>
    <name type="common">Bacteriophage N15</name>
    <dbReference type="NCBI Taxonomy" id="1604876"/>
    <lineage>
        <taxon>Viruses</taxon>
        <taxon>Duplodnaviria</taxon>
        <taxon>Heunggongvirae</taxon>
        <taxon>Uroviricota</taxon>
        <taxon>Caudoviricetes</taxon>
        <taxon>Ravinvirus</taxon>
        <taxon>Ravinvirus N15</taxon>
    </lineage>
</organism>
<name>O64344_BPN15</name>